<sequence length="141" mass="15647">MMLRWREWRESLRRAREWDSAPDPEIRRLQSLFAAARPGEDSQADARLWRRLRARIHGLERERVPALSGALASFGFRFAGAAALALVLAAGLTWRDGPFGSPQGAQTASFLETPDEVLSGPLQARSGDDLLQFIAYNAAGR</sequence>
<protein>
    <submittedName>
        <fullName evidence="2">Uncharacterized protein</fullName>
    </submittedName>
</protein>
<proteinExistence type="predicted"/>
<keyword evidence="1" id="KW-0472">Membrane</keyword>
<keyword evidence="1" id="KW-1133">Transmembrane helix</keyword>
<gene>
    <name evidence="2" type="ORF">HYZ11_13360</name>
</gene>
<reference evidence="2" key="1">
    <citation type="submission" date="2020-07" db="EMBL/GenBank/DDBJ databases">
        <title>Huge and variable diversity of episymbiotic CPR bacteria and DPANN archaea in groundwater ecosystems.</title>
        <authorList>
            <person name="He C.Y."/>
            <person name="Keren R."/>
            <person name="Whittaker M."/>
            <person name="Farag I.F."/>
            <person name="Doudna J."/>
            <person name="Cate J.H.D."/>
            <person name="Banfield J.F."/>
        </authorList>
    </citation>
    <scope>NUCLEOTIDE SEQUENCE</scope>
    <source>
        <strain evidence="2">NC_groundwater_763_Ag_S-0.2um_68_21</strain>
    </source>
</reference>
<feature type="transmembrane region" description="Helical" evidence="1">
    <location>
        <begin position="71"/>
        <end position="94"/>
    </location>
</feature>
<organism evidence="2 3">
    <name type="scientific">Tectimicrobiota bacterium</name>
    <dbReference type="NCBI Taxonomy" id="2528274"/>
    <lineage>
        <taxon>Bacteria</taxon>
        <taxon>Pseudomonadati</taxon>
        <taxon>Nitrospinota/Tectimicrobiota group</taxon>
        <taxon>Candidatus Tectimicrobiota</taxon>
    </lineage>
</organism>
<evidence type="ECO:0000313" key="2">
    <source>
        <dbReference type="EMBL" id="MBI3128586.1"/>
    </source>
</evidence>
<accession>A0A932I3D5</accession>
<evidence type="ECO:0000256" key="1">
    <source>
        <dbReference type="SAM" id="Phobius"/>
    </source>
</evidence>
<keyword evidence="1" id="KW-0812">Transmembrane</keyword>
<dbReference type="AlphaFoldDB" id="A0A932I3D5"/>
<evidence type="ECO:0000313" key="3">
    <source>
        <dbReference type="Proteomes" id="UP000782312"/>
    </source>
</evidence>
<dbReference type="EMBL" id="JACPUR010000033">
    <property type="protein sequence ID" value="MBI3128586.1"/>
    <property type="molecule type" value="Genomic_DNA"/>
</dbReference>
<comment type="caution">
    <text evidence="2">The sequence shown here is derived from an EMBL/GenBank/DDBJ whole genome shotgun (WGS) entry which is preliminary data.</text>
</comment>
<name>A0A932I3D5_UNCTE</name>
<dbReference type="Proteomes" id="UP000782312">
    <property type="component" value="Unassembled WGS sequence"/>
</dbReference>